<dbReference type="EMBL" id="QLNT01000013">
    <property type="protein sequence ID" value="KAF3068795.1"/>
    <property type="molecule type" value="Genomic_DNA"/>
</dbReference>
<proteinExistence type="predicted"/>
<dbReference type="Proteomes" id="UP000801864">
    <property type="component" value="Unassembled WGS sequence"/>
</dbReference>
<dbReference type="AlphaFoldDB" id="A0A9P5CDF3"/>
<accession>A0A9P5CDF3</accession>
<sequence length="71" mass="7476">MPKVGMNAPAMANVHIWPIPFGFAHIRDMEGSKTGSVEIGAYGVRKLAGTAVRLSCLPALSTTVVQINPKA</sequence>
<reference evidence="1 2" key="1">
    <citation type="submission" date="2018-06" db="EMBL/GenBank/DDBJ databases">
        <title>Genome analysis of cellulolytic fungus Trichoderma lentiforme CFAM-422.</title>
        <authorList>
            <person name="Steindorff A.S."/>
            <person name="Formighieri E.F."/>
            <person name="Midorikawa G.E.O."/>
            <person name="Tamietti M.S."/>
            <person name="Ramos E.Z."/>
            <person name="Silva A.S."/>
            <person name="Bon E.P.S."/>
            <person name="Mendes T.D."/>
            <person name="Damaso M.C.T."/>
            <person name="Favaro L.C.L."/>
        </authorList>
    </citation>
    <scope>NUCLEOTIDE SEQUENCE [LARGE SCALE GENOMIC DNA]</scope>
    <source>
        <strain evidence="1 2">CFAM-422</strain>
    </source>
</reference>
<keyword evidence="2" id="KW-1185">Reference proteome</keyword>
<protein>
    <submittedName>
        <fullName evidence="1">Uncharacterized protein</fullName>
    </submittedName>
</protein>
<comment type="caution">
    <text evidence="1">The sequence shown here is derived from an EMBL/GenBank/DDBJ whole genome shotgun (WGS) entry which is preliminary data.</text>
</comment>
<evidence type="ECO:0000313" key="1">
    <source>
        <dbReference type="EMBL" id="KAF3068795.1"/>
    </source>
</evidence>
<gene>
    <name evidence="1" type="ORF">CFAM422_007640</name>
</gene>
<name>A0A9P5CDF3_9HYPO</name>
<organism evidence="1 2">
    <name type="scientific">Trichoderma lentiforme</name>
    <dbReference type="NCBI Taxonomy" id="1567552"/>
    <lineage>
        <taxon>Eukaryota</taxon>
        <taxon>Fungi</taxon>
        <taxon>Dikarya</taxon>
        <taxon>Ascomycota</taxon>
        <taxon>Pezizomycotina</taxon>
        <taxon>Sordariomycetes</taxon>
        <taxon>Hypocreomycetidae</taxon>
        <taxon>Hypocreales</taxon>
        <taxon>Hypocreaceae</taxon>
        <taxon>Trichoderma</taxon>
    </lineage>
</organism>
<evidence type="ECO:0000313" key="2">
    <source>
        <dbReference type="Proteomes" id="UP000801864"/>
    </source>
</evidence>